<dbReference type="PANTHER" id="PTHR21164">
    <property type="entry name" value="CHORISMATE MUTASE"/>
    <property type="match status" value="1"/>
</dbReference>
<keyword evidence="2 3" id="KW-0028">Amino-acid biosynthesis</keyword>
<keyword evidence="5" id="KW-1185">Reference proteome</keyword>
<evidence type="ECO:0000256" key="3">
    <source>
        <dbReference type="PROSITE-ProRule" id="PRU00514"/>
    </source>
</evidence>
<dbReference type="Proteomes" id="UP000288024">
    <property type="component" value="Unassembled WGS sequence"/>
</dbReference>
<dbReference type="InterPro" id="IPR035959">
    <property type="entry name" value="RutC-like_sf"/>
</dbReference>
<dbReference type="GO" id="GO:0009073">
    <property type="term" value="P:aromatic amino acid family biosynthetic process"/>
    <property type="evidence" value="ECO:0007669"/>
    <property type="project" value="UniProtKB-UniRule"/>
</dbReference>
<dbReference type="Pfam" id="PF07736">
    <property type="entry name" value="CM_1"/>
    <property type="match status" value="1"/>
</dbReference>
<feature type="binding site" evidence="2">
    <location>
        <position position="89"/>
    </location>
    <ligand>
        <name>prephenate</name>
        <dbReference type="ChEBI" id="CHEBI:29934"/>
    </ligand>
</feature>
<dbReference type="GO" id="GO:0008652">
    <property type="term" value="P:amino acid biosynthetic process"/>
    <property type="evidence" value="ECO:0007669"/>
    <property type="project" value="UniProtKB-UniRule"/>
</dbReference>
<dbReference type="CDD" id="cd02185">
    <property type="entry name" value="AroH"/>
    <property type="match status" value="1"/>
</dbReference>
<evidence type="ECO:0000256" key="1">
    <source>
        <dbReference type="NCBIfam" id="TIGR01796"/>
    </source>
</evidence>
<dbReference type="NCBIfam" id="TIGR01796">
    <property type="entry name" value="CM_mono_aroH"/>
    <property type="match status" value="1"/>
</dbReference>
<dbReference type="EC" id="5.4.99.5" evidence="1 3"/>
<dbReference type="GO" id="GO:0046417">
    <property type="term" value="P:chorismate metabolic process"/>
    <property type="evidence" value="ECO:0007669"/>
    <property type="project" value="TreeGrafter"/>
</dbReference>
<comment type="catalytic activity">
    <reaction evidence="3">
        <text>chorismate = prephenate</text>
        <dbReference type="Rhea" id="RHEA:13897"/>
        <dbReference type="ChEBI" id="CHEBI:29748"/>
        <dbReference type="ChEBI" id="CHEBI:29934"/>
        <dbReference type="EC" id="5.4.99.5"/>
    </reaction>
</comment>
<feature type="binding site" evidence="2">
    <location>
        <position position="6"/>
    </location>
    <ligand>
        <name>prephenate</name>
        <dbReference type="ChEBI" id="CHEBI:29934"/>
    </ligand>
</feature>
<dbReference type="Gene3D" id="3.30.1330.40">
    <property type="entry name" value="RutC-like"/>
    <property type="match status" value="1"/>
</dbReference>
<dbReference type="UniPathway" id="UPA00120">
    <property type="reaction ID" value="UER00203"/>
</dbReference>
<dbReference type="InterPro" id="IPR008243">
    <property type="entry name" value="Chorismate_mutase_AroH"/>
</dbReference>
<feature type="binding site" evidence="2">
    <location>
        <position position="107"/>
    </location>
    <ligand>
        <name>prephenate</name>
        <dbReference type="ChEBI" id="CHEBI:29934"/>
    </ligand>
</feature>
<protein>
    <recommendedName>
        <fullName evidence="1 3">chorismate mutase</fullName>
        <ecNumber evidence="1 3">5.4.99.5</ecNumber>
    </recommendedName>
</protein>
<proteinExistence type="predicted"/>
<dbReference type="GeneID" id="87616448"/>
<comment type="caution">
    <text evidence="4">The sequence shown here is derived from an EMBL/GenBank/DDBJ whole genome shotgun (WGS) entry which is preliminary data.</text>
</comment>
<evidence type="ECO:0000313" key="5">
    <source>
        <dbReference type="Proteomes" id="UP000288024"/>
    </source>
</evidence>
<evidence type="ECO:0000313" key="4">
    <source>
        <dbReference type="EMBL" id="RVT65400.1"/>
    </source>
</evidence>
<dbReference type="PANTHER" id="PTHR21164:SF0">
    <property type="entry name" value="CHORISMATE MUTASE AROH"/>
    <property type="match status" value="1"/>
</dbReference>
<dbReference type="PROSITE" id="PS51167">
    <property type="entry name" value="CHORISMATE_MUT_1"/>
    <property type="match status" value="1"/>
</dbReference>
<dbReference type="GO" id="GO:0004106">
    <property type="term" value="F:chorismate mutase activity"/>
    <property type="evidence" value="ECO:0007669"/>
    <property type="project" value="UniProtKB-UniRule"/>
</dbReference>
<dbReference type="RefSeq" id="WP_127737618.1">
    <property type="nucleotide sequence ID" value="NZ_CAJCKN010000116.1"/>
</dbReference>
<evidence type="ECO:0000256" key="2">
    <source>
        <dbReference type="PIRSR" id="PIRSR005965-1"/>
    </source>
</evidence>
<sequence length="122" mass="13736">MIRGVRGAITVEVDEETVILDAAERLVKEMIGKNAIIADDVASVFVSVTDDLTSAFPAKVIRLQEGWTYVPVMCMKEIDVPNSLQKCIRIMIHVNTNTAQKDINHIYLERAIQLRPDLKQEN</sequence>
<dbReference type="SUPFAM" id="SSF55298">
    <property type="entry name" value="YjgF-like"/>
    <property type="match status" value="1"/>
</dbReference>
<dbReference type="AlphaFoldDB" id="A0A437KEC5"/>
<keyword evidence="2 3" id="KW-0057">Aromatic amino acid biosynthesis</keyword>
<dbReference type="PIRSF" id="PIRSF005965">
    <property type="entry name" value="Chor_mut_AroH"/>
    <property type="match status" value="1"/>
</dbReference>
<reference evidence="4 5" key="1">
    <citation type="submission" date="2019-01" db="EMBL/GenBank/DDBJ databases">
        <title>Bacillus sp. M5HDSG1-1, whole genome shotgun sequence.</title>
        <authorList>
            <person name="Tuo L."/>
        </authorList>
    </citation>
    <scope>NUCLEOTIDE SEQUENCE [LARGE SCALE GENOMIC DNA]</scope>
    <source>
        <strain evidence="4 5">M5HDSG1-1</strain>
    </source>
</reference>
<accession>A0A437KEC5</accession>
<organism evidence="4 5">
    <name type="scientific">Niallia taxi</name>
    <dbReference type="NCBI Taxonomy" id="2499688"/>
    <lineage>
        <taxon>Bacteria</taxon>
        <taxon>Bacillati</taxon>
        <taxon>Bacillota</taxon>
        <taxon>Bacilli</taxon>
        <taxon>Bacillales</taxon>
        <taxon>Bacillaceae</taxon>
        <taxon>Niallia</taxon>
    </lineage>
</organism>
<keyword evidence="3 4" id="KW-0413">Isomerase</keyword>
<name>A0A437KEC5_9BACI</name>
<dbReference type="EMBL" id="RZTZ01000002">
    <property type="protein sequence ID" value="RVT65400.1"/>
    <property type="molecule type" value="Genomic_DNA"/>
</dbReference>
<gene>
    <name evidence="4" type="primary">aroH</name>
    <name evidence="4" type="ORF">EM808_07825</name>
</gene>